<feature type="domain" description="Major facilitator superfamily (MFS) profile" evidence="6">
    <location>
        <begin position="124"/>
        <end position="545"/>
    </location>
</feature>
<proteinExistence type="predicted"/>
<keyword evidence="8" id="KW-1185">Reference proteome</keyword>
<evidence type="ECO:0000259" key="6">
    <source>
        <dbReference type="PROSITE" id="PS50850"/>
    </source>
</evidence>
<keyword evidence="3 5" id="KW-1133">Transmembrane helix</keyword>
<dbReference type="Proteomes" id="UP000823941">
    <property type="component" value="Chromosome 23"/>
</dbReference>
<dbReference type="SUPFAM" id="SSF103473">
    <property type="entry name" value="MFS general substrate transporter"/>
    <property type="match status" value="1"/>
</dbReference>
<comment type="subcellular location">
    <subcellularLocation>
        <location evidence="1">Membrane</location>
        <topology evidence="1">Multi-pass membrane protein</topology>
    </subcellularLocation>
</comment>
<feature type="transmembrane region" description="Helical" evidence="5">
    <location>
        <begin position="492"/>
        <end position="512"/>
    </location>
</feature>
<reference evidence="7 8" key="1">
    <citation type="submission" date="2021-06" db="EMBL/GenBank/DDBJ databases">
        <title>A haploid diamondback moth (Plutella xylostella L.) genome assembly resolves 31 chromosomes and identifies a diamide resistance mutation.</title>
        <authorList>
            <person name="Ward C.M."/>
            <person name="Perry K.D."/>
            <person name="Baker G."/>
            <person name="Powis K."/>
            <person name="Heckel D.G."/>
            <person name="Baxter S.W."/>
        </authorList>
    </citation>
    <scope>NUCLEOTIDE SEQUENCE [LARGE SCALE GENOMIC DNA]</scope>
    <source>
        <strain evidence="7 8">LV</strain>
        <tissue evidence="7">Single pupa</tissue>
    </source>
</reference>
<evidence type="ECO:0000256" key="1">
    <source>
        <dbReference type="ARBA" id="ARBA00004141"/>
    </source>
</evidence>
<feature type="transmembrane region" description="Helical" evidence="5">
    <location>
        <begin position="518"/>
        <end position="540"/>
    </location>
</feature>
<dbReference type="Gene3D" id="1.20.1250.20">
    <property type="entry name" value="MFS general substrate transporter like domains"/>
    <property type="match status" value="1"/>
</dbReference>
<keyword evidence="4 5" id="KW-0472">Membrane</keyword>
<keyword evidence="2 5" id="KW-0812">Transmembrane</keyword>
<dbReference type="EMBL" id="JAHIBW010000023">
    <property type="protein sequence ID" value="KAG7299043.1"/>
    <property type="molecule type" value="Genomic_DNA"/>
</dbReference>
<evidence type="ECO:0000256" key="5">
    <source>
        <dbReference type="SAM" id="Phobius"/>
    </source>
</evidence>
<feature type="transmembrane region" description="Helical" evidence="5">
    <location>
        <begin position="60"/>
        <end position="79"/>
    </location>
</feature>
<dbReference type="Pfam" id="PF00083">
    <property type="entry name" value="Sugar_tr"/>
    <property type="match status" value="1"/>
</dbReference>
<feature type="transmembrane region" description="Helical" evidence="5">
    <location>
        <begin position="176"/>
        <end position="194"/>
    </location>
</feature>
<accession>A0ABQ7Q270</accession>
<evidence type="ECO:0000256" key="3">
    <source>
        <dbReference type="ARBA" id="ARBA00022989"/>
    </source>
</evidence>
<feature type="transmembrane region" description="Helical" evidence="5">
    <location>
        <begin position="372"/>
        <end position="394"/>
    </location>
</feature>
<feature type="transmembrane region" description="Helical" evidence="5">
    <location>
        <begin position="406"/>
        <end position="424"/>
    </location>
</feature>
<organism evidence="7 8">
    <name type="scientific">Plutella xylostella</name>
    <name type="common">Diamondback moth</name>
    <name type="synonym">Plutella maculipennis</name>
    <dbReference type="NCBI Taxonomy" id="51655"/>
    <lineage>
        <taxon>Eukaryota</taxon>
        <taxon>Metazoa</taxon>
        <taxon>Ecdysozoa</taxon>
        <taxon>Arthropoda</taxon>
        <taxon>Hexapoda</taxon>
        <taxon>Insecta</taxon>
        <taxon>Pterygota</taxon>
        <taxon>Neoptera</taxon>
        <taxon>Endopterygota</taxon>
        <taxon>Lepidoptera</taxon>
        <taxon>Glossata</taxon>
        <taxon>Ditrysia</taxon>
        <taxon>Yponomeutoidea</taxon>
        <taxon>Plutellidae</taxon>
        <taxon>Plutella</taxon>
    </lineage>
</organism>
<dbReference type="InterPro" id="IPR020846">
    <property type="entry name" value="MFS_dom"/>
</dbReference>
<comment type="caution">
    <text evidence="7">The sequence shown here is derived from an EMBL/GenBank/DDBJ whole genome shotgun (WGS) entry which is preliminary data.</text>
</comment>
<feature type="transmembrane region" description="Helical" evidence="5">
    <location>
        <begin position="287"/>
        <end position="305"/>
    </location>
</feature>
<protein>
    <recommendedName>
        <fullName evidence="6">Major facilitator superfamily (MFS) profile domain-containing protein</fullName>
    </recommendedName>
</protein>
<feature type="transmembrane region" description="Helical" evidence="5">
    <location>
        <begin position="225"/>
        <end position="248"/>
    </location>
</feature>
<dbReference type="InterPro" id="IPR005828">
    <property type="entry name" value="MFS_sugar_transport-like"/>
</dbReference>
<evidence type="ECO:0000313" key="8">
    <source>
        <dbReference type="Proteomes" id="UP000823941"/>
    </source>
</evidence>
<dbReference type="PANTHER" id="PTHR24064">
    <property type="entry name" value="SOLUTE CARRIER FAMILY 22 MEMBER"/>
    <property type="match status" value="1"/>
</dbReference>
<feature type="transmembrane region" description="Helical" evidence="5">
    <location>
        <begin position="201"/>
        <end position="219"/>
    </location>
</feature>
<evidence type="ECO:0000313" key="7">
    <source>
        <dbReference type="EMBL" id="KAG7299043.1"/>
    </source>
</evidence>
<evidence type="ECO:0000256" key="4">
    <source>
        <dbReference type="ARBA" id="ARBA00023136"/>
    </source>
</evidence>
<name>A0ABQ7Q270_PLUXY</name>
<gene>
    <name evidence="7" type="ORF">JYU34_017518</name>
</gene>
<evidence type="ECO:0000256" key="2">
    <source>
        <dbReference type="ARBA" id="ARBA00022692"/>
    </source>
</evidence>
<feature type="transmembrane region" description="Helical" evidence="5">
    <location>
        <begin position="255"/>
        <end position="281"/>
    </location>
</feature>
<dbReference type="PROSITE" id="PS50850">
    <property type="entry name" value="MFS"/>
    <property type="match status" value="1"/>
</dbReference>
<dbReference type="InterPro" id="IPR036259">
    <property type="entry name" value="MFS_trans_sf"/>
</dbReference>
<feature type="transmembrane region" description="Helical" evidence="5">
    <location>
        <begin position="457"/>
        <end position="480"/>
    </location>
</feature>
<sequence length="577" mass="63586">MGEVNKQTFADFLRKYFKMGLFKIIPNQELSGSRERKAPARPADQDLVSAAIGDYGRWQLLITFLISLFSFPCTFHMYMSNFTVAKSDYWCARPNNLSSVPVSIWKQYSQPNGPCTIRQLPDGITAEAIFNNNAPVLDTFMKCTNWEFDKSEISSTIISEWLLVCERQGLTNLAEAMFLLGVGLGGVIGGWVSDKFGRKRILMFMVLAQTTLALLSLMVRSYFQYVVLRLFVGFVSVSVVYAAFVLAVEIVGGKWVTIAGVCNFFPLPLAYIIVSLVSLLLPDWRNLTLALSIPGCSLLILWFVIPESPRWLLSMGRIKETKVILQRAANFNGRALPSDIDKQLELKKAEILGQNENPGIVMLFKPPLRKRTFCLAVAWFAMTIGYYGLVLNIGNFDIWNVHSTSIILAVVEVPAIALSIPVLLKAGRRIPIFITMVVCGLACLATEVFAIAYKEKWVMIGCLMVGKFAIAMTNMMLPIFTAELYPTVVRNLGVGGSQVSAGMALIIIPYLWNLTAFSAHLPMVTMAVLIALGGGVVLLLPDTVDHTAGGDVIADKTTTDNTVVPNGTFVIADSRSP</sequence>
<feature type="transmembrane region" description="Helical" evidence="5">
    <location>
        <begin position="431"/>
        <end position="451"/>
    </location>
</feature>